<dbReference type="InterPro" id="IPR010920">
    <property type="entry name" value="LSM_dom_sf"/>
</dbReference>
<keyword evidence="3" id="KW-1003">Cell membrane</keyword>
<dbReference type="InterPro" id="IPR049278">
    <property type="entry name" value="MS_channel_C"/>
</dbReference>
<dbReference type="Gene3D" id="2.30.30.60">
    <property type="match status" value="1"/>
</dbReference>
<evidence type="ECO:0000313" key="11">
    <source>
        <dbReference type="EMBL" id="MBP1465108.1"/>
    </source>
</evidence>
<dbReference type="SUPFAM" id="SSF82861">
    <property type="entry name" value="Mechanosensitive channel protein MscS (YggB), transmembrane region"/>
    <property type="match status" value="1"/>
</dbReference>
<dbReference type="InterPro" id="IPR006685">
    <property type="entry name" value="MscS_channel_2nd"/>
</dbReference>
<comment type="subcellular location">
    <subcellularLocation>
        <location evidence="1">Cell membrane</location>
        <topology evidence="1">Multi-pass membrane protein</topology>
    </subcellularLocation>
</comment>
<comment type="similarity">
    <text evidence="2">Belongs to the MscS (TC 1.A.23) family.</text>
</comment>
<dbReference type="Gene3D" id="3.30.70.100">
    <property type="match status" value="1"/>
</dbReference>
<evidence type="ECO:0000256" key="3">
    <source>
        <dbReference type="ARBA" id="ARBA00022475"/>
    </source>
</evidence>
<dbReference type="PANTHER" id="PTHR30566:SF25">
    <property type="entry name" value="INNER MEMBRANE PROTEIN"/>
    <property type="match status" value="1"/>
</dbReference>
<organism evidence="11 12">
    <name type="scientific">Candidatus Chloroploca mongolica</name>
    <dbReference type="NCBI Taxonomy" id="2528176"/>
    <lineage>
        <taxon>Bacteria</taxon>
        <taxon>Bacillati</taxon>
        <taxon>Chloroflexota</taxon>
        <taxon>Chloroflexia</taxon>
        <taxon>Chloroflexales</taxon>
        <taxon>Chloroflexineae</taxon>
        <taxon>Oscillochloridaceae</taxon>
        <taxon>Candidatus Chloroploca</taxon>
    </lineage>
</organism>
<evidence type="ECO:0000256" key="2">
    <source>
        <dbReference type="ARBA" id="ARBA00008017"/>
    </source>
</evidence>
<feature type="transmembrane region" description="Helical" evidence="7">
    <location>
        <begin position="90"/>
        <end position="107"/>
    </location>
</feature>
<dbReference type="Pfam" id="PF00924">
    <property type="entry name" value="MS_channel_2nd"/>
    <property type="match status" value="1"/>
</dbReference>
<evidence type="ECO:0000256" key="5">
    <source>
        <dbReference type="ARBA" id="ARBA00022989"/>
    </source>
</evidence>
<dbReference type="SUPFAM" id="SSF50182">
    <property type="entry name" value="Sm-like ribonucleoproteins"/>
    <property type="match status" value="1"/>
</dbReference>
<accession>A0ABS4D6P9</accession>
<evidence type="ECO:0000256" key="1">
    <source>
        <dbReference type="ARBA" id="ARBA00004651"/>
    </source>
</evidence>
<keyword evidence="5 7" id="KW-1133">Transmembrane helix</keyword>
<evidence type="ECO:0000259" key="9">
    <source>
        <dbReference type="Pfam" id="PF21082"/>
    </source>
</evidence>
<proteinExistence type="inferred from homology"/>
<evidence type="ECO:0000313" key="12">
    <source>
        <dbReference type="Proteomes" id="UP001193081"/>
    </source>
</evidence>
<dbReference type="EMBL" id="SIJK02000006">
    <property type="protein sequence ID" value="MBP1465108.1"/>
    <property type="molecule type" value="Genomic_DNA"/>
</dbReference>
<evidence type="ECO:0000256" key="6">
    <source>
        <dbReference type="ARBA" id="ARBA00023136"/>
    </source>
</evidence>
<keyword evidence="4 7" id="KW-0812">Transmembrane</keyword>
<gene>
    <name evidence="11" type="ORF">EYB53_005250</name>
</gene>
<dbReference type="InterPro" id="IPR023408">
    <property type="entry name" value="MscS_beta-dom_sf"/>
</dbReference>
<feature type="transmembrane region" description="Helical" evidence="7">
    <location>
        <begin position="155"/>
        <end position="176"/>
    </location>
</feature>
<evidence type="ECO:0000259" key="10">
    <source>
        <dbReference type="Pfam" id="PF21088"/>
    </source>
</evidence>
<evidence type="ECO:0000256" key="7">
    <source>
        <dbReference type="SAM" id="Phobius"/>
    </source>
</evidence>
<evidence type="ECO:0000259" key="8">
    <source>
        <dbReference type="Pfam" id="PF00924"/>
    </source>
</evidence>
<dbReference type="InterPro" id="IPR011066">
    <property type="entry name" value="MscS_channel_C_sf"/>
</dbReference>
<protein>
    <submittedName>
        <fullName evidence="11">Mechanosensitive ion channel family protein</fullName>
    </submittedName>
</protein>
<feature type="transmembrane region" description="Helical" evidence="7">
    <location>
        <begin position="40"/>
        <end position="61"/>
    </location>
</feature>
<dbReference type="Pfam" id="PF21082">
    <property type="entry name" value="MS_channel_3rd"/>
    <property type="match status" value="1"/>
</dbReference>
<keyword evidence="6 7" id="KW-0472">Membrane</keyword>
<feature type="transmembrane region" description="Helical" evidence="7">
    <location>
        <begin position="182"/>
        <end position="202"/>
    </location>
</feature>
<sequence length="389" mass="43887">MPELEELETELTELLQPVNEWMTIFDDLTAIFTTNSPTRWLIALIIMAVIFLVITLLQLGLRWRFARHPETTDTFVDDAIAIVTKKTKGWIKFVVAFYLGSTILILPDGLEDLIRTVAGISFLIQLGIWGNALITGWGEQYTQRHLELDRGRVATAQLLTTIARLVLYSIVLLLILENLPGINITPLLASVGIGGIAIALAVQNILSDLFASLSITLDKPFVPGEFIVVGTMSGTVERIGIKTTRLRSLSGEHLVFSNADLLNSRIQNFSRMQERRIVFSLGVIYETHPELLRKIPIIIRESIEAQAHTRFDRAHFQKFDNFALTFEVVYFVLSPEFLVYMDTQQAINLALFERFAAENIQFAYPTQMLYVNQANHDPLKAAPEPVRST</sequence>
<dbReference type="Proteomes" id="UP001193081">
    <property type="component" value="Unassembled WGS sequence"/>
</dbReference>
<comment type="caution">
    <text evidence="11">The sequence shown here is derived from an EMBL/GenBank/DDBJ whole genome shotgun (WGS) entry which is preliminary data.</text>
</comment>
<feature type="transmembrane region" description="Helical" evidence="7">
    <location>
        <begin position="113"/>
        <end position="134"/>
    </location>
</feature>
<dbReference type="PANTHER" id="PTHR30566">
    <property type="entry name" value="YNAI-RELATED MECHANOSENSITIVE ION CHANNEL"/>
    <property type="match status" value="1"/>
</dbReference>
<keyword evidence="12" id="KW-1185">Reference proteome</keyword>
<feature type="domain" description="Mechanosensitive ion channel MscS C-terminal" evidence="9">
    <location>
        <begin position="277"/>
        <end position="362"/>
    </location>
</feature>
<name>A0ABS4D6P9_9CHLR</name>
<dbReference type="InterPro" id="IPR049142">
    <property type="entry name" value="MS_channel_1st"/>
</dbReference>
<dbReference type="Pfam" id="PF21088">
    <property type="entry name" value="MS_channel_1st"/>
    <property type="match status" value="1"/>
</dbReference>
<reference evidence="11 12" key="1">
    <citation type="submission" date="2021-03" db="EMBL/GenBank/DDBJ databases">
        <authorList>
            <person name="Grouzdev D.S."/>
        </authorList>
    </citation>
    <scope>NUCLEOTIDE SEQUENCE [LARGE SCALE GENOMIC DNA]</scope>
    <source>
        <strain evidence="11 12">M50-1</strain>
    </source>
</reference>
<evidence type="ECO:0000256" key="4">
    <source>
        <dbReference type="ARBA" id="ARBA00022692"/>
    </source>
</evidence>
<feature type="domain" description="Mechanosensitive ion channel MscS" evidence="8">
    <location>
        <begin position="204"/>
        <end position="271"/>
    </location>
</feature>
<dbReference type="InterPro" id="IPR011014">
    <property type="entry name" value="MscS_channel_TM-2"/>
</dbReference>
<dbReference type="Gene3D" id="1.10.287.1260">
    <property type="match status" value="1"/>
</dbReference>
<dbReference type="RefSeq" id="WP_205712582.1">
    <property type="nucleotide sequence ID" value="NZ_SIJK02000006.1"/>
</dbReference>
<dbReference type="SUPFAM" id="SSF82689">
    <property type="entry name" value="Mechanosensitive channel protein MscS (YggB), C-terminal domain"/>
    <property type="match status" value="1"/>
</dbReference>
<feature type="domain" description="Mechanosensitive ion channel transmembrane helices 2/3" evidence="10">
    <location>
        <begin position="161"/>
        <end position="203"/>
    </location>
</feature>